<comment type="caution">
    <text evidence="1">The sequence shown here is derived from an EMBL/GenBank/DDBJ whole genome shotgun (WGS) entry which is preliminary data.</text>
</comment>
<dbReference type="EMBL" id="SMAB01000017">
    <property type="protein sequence ID" value="TCS80360.1"/>
    <property type="molecule type" value="Genomic_DNA"/>
</dbReference>
<protein>
    <submittedName>
        <fullName evidence="1">Uncharacterized protein</fullName>
    </submittedName>
</protein>
<evidence type="ECO:0000313" key="2">
    <source>
        <dbReference type="Proteomes" id="UP000295788"/>
    </source>
</evidence>
<dbReference type="RefSeq" id="WP_165895043.1">
    <property type="nucleotide sequence ID" value="NZ_SMAB01000017.1"/>
</dbReference>
<proteinExistence type="predicted"/>
<dbReference type="Proteomes" id="UP000295788">
    <property type="component" value="Unassembled WGS sequence"/>
</dbReference>
<gene>
    <name evidence="1" type="ORF">EDD72_11727</name>
</gene>
<evidence type="ECO:0000313" key="1">
    <source>
        <dbReference type="EMBL" id="TCS80360.1"/>
    </source>
</evidence>
<reference evidence="1 2" key="1">
    <citation type="submission" date="2019-03" db="EMBL/GenBank/DDBJ databases">
        <title>Genomic Encyclopedia of Type Strains, Phase IV (KMG-IV): sequencing the most valuable type-strain genomes for metagenomic binning, comparative biology and taxonomic classification.</title>
        <authorList>
            <person name="Goeker M."/>
        </authorList>
    </citation>
    <scope>NUCLEOTIDE SEQUENCE [LARGE SCALE GENOMIC DNA]</scope>
    <source>
        <strain evidence="1 2">DSM 23802</strain>
    </source>
</reference>
<accession>A0A4R3KBJ3</accession>
<sequence>MQIEILPFGIYFKAGTPTKEKIEEVNQEIQRLLAELDQGDGKDEHVSCERMNLNA</sequence>
<dbReference type="AlphaFoldDB" id="A0A4R3KBJ3"/>
<name>A0A4R3KBJ3_9BACI</name>
<keyword evidence="2" id="KW-1185">Reference proteome</keyword>
<organism evidence="1 2">
    <name type="scientific">Tepidibacillus fermentans</name>
    <dbReference type="NCBI Taxonomy" id="1281767"/>
    <lineage>
        <taxon>Bacteria</taxon>
        <taxon>Bacillati</taxon>
        <taxon>Bacillota</taxon>
        <taxon>Bacilli</taxon>
        <taxon>Bacillales</taxon>
        <taxon>Bacillaceae</taxon>
        <taxon>Tepidibacillus</taxon>
    </lineage>
</organism>